<dbReference type="InterPro" id="IPR036526">
    <property type="entry name" value="C-N_Hydrolase_sf"/>
</dbReference>
<dbReference type="eggNOG" id="COG0815">
    <property type="taxonomic scope" value="Bacteria"/>
</dbReference>
<dbReference type="Proteomes" id="UP000028926">
    <property type="component" value="Chromosome"/>
</dbReference>
<dbReference type="PANTHER" id="PTHR38686">
    <property type="entry name" value="APOLIPOPROTEIN N-ACYLTRANSFERASE"/>
    <property type="match status" value="1"/>
</dbReference>
<feature type="transmembrane region" description="Helical" evidence="9">
    <location>
        <begin position="86"/>
        <end position="109"/>
    </location>
</feature>
<keyword evidence="12" id="KW-1185">Reference proteome</keyword>
<dbReference type="InterPro" id="IPR045378">
    <property type="entry name" value="LNT_N"/>
</dbReference>
<keyword evidence="4 9" id="KW-0808">Transferase</keyword>
<reference evidence="11 12" key="1">
    <citation type="submission" date="2014-07" db="EMBL/GenBank/DDBJ databases">
        <title>Comparative genomic insights into amoeba endosymbionts belonging to the families of Holosporaceae and Candidatus Midichloriaceae within Rickettsiales.</title>
        <authorList>
            <person name="Wang Z."/>
            <person name="Wu M."/>
        </authorList>
    </citation>
    <scope>NUCLEOTIDE SEQUENCE [LARGE SCALE GENOMIC DNA]</scope>
    <source>
        <strain evidence="11">PRA3</strain>
    </source>
</reference>
<keyword evidence="3 9" id="KW-1003">Cell membrane</keyword>
<dbReference type="HOGENOM" id="CLU_019563_3_1_5"/>
<dbReference type="KEGG" id="paca:ID47_10220"/>
<dbReference type="EMBL" id="CP008941">
    <property type="protein sequence ID" value="AIK97023.1"/>
    <property type="molecule type" value="Genomic_DNA"/>
</dbReference>
<dbReference type="OrthoDB" id="9804277at2"/>
<keyword evidence="5 9" id="KW-0812">Transmembrane</keyword>
<feature type="transmembrane region" description="Helical" evidence="9">
    <location>
        <begin position="475"/>
        <end position="491"/>
    </location>
</feature>
<dbReference type="PROSITE" id="PS50263">
    <property type="entry name" value="CN_HYDROLASE"/>
    <property type="match status" value="1"/>
</dbReference>
<feature type="transmembrane region" description="Helical" evidence="9">
    <location>
        <begin position="61"/>
        <end position="80"/>
    </location>
</feature>
<dbReference type="SUPFAM" id="SSF56317">
    <property type="entry name" value="Carbon-nitrogen hydrolase"/>
    <property type="match status" value="1"/>
</dbReference>
<dbReference type="InterPro" id="IPR004563">
    <property type="entry name" value="Apolipo_AcylTrfase"/>
</dbReference>
<protein>
    <recommendedName>
        <fullName evidence="9">Apolipoprotein N-acyltransferase</fullName>
        <shortName evidence="9">ALP N-acyltransferase</shortName>
        <ecNumber evidence="9">2.3.1.269</ecNumber>
    </recommendedName>
</protein>
<comment type="function">
    <text evidence="9">Catalyzes the phospholipid dependent N-acylation of the N-terminal cysteine of apolipoprotein, the last step in lipoprotein maturation.</text>
</comment>
<evidence type="ECO:0000313" key="11">
    <source>
        <dbReference type="EMBL" id="AIK97023.1"/>
    </source>
</evidence>
<proteinExistence type="inferred from homology"/>
<feature type="transmembrane region" description="Helical" evidence="9">
    <location>
        <begin position="159"/>
        <end position="180"/>
    </location>
</feature>
<dbReference type="EC" id="2.3.1.269" evidence="9"/>
<feature type="domain" description="CN hydrolase" evidence="10">
    <location>
        <begin position="223"/>
        <end position="461"/>
    </location>
</feature>
<dbReference type="GO" id="GO:0042158">
    <property type="term" value="P:lipoprotein biosynthetic process"/>
    <property type="evidence" value="ECO:0007669"/>
    <property type="project" value="UniProtKB-UniRule"/>
</dbReference>
<keyword evidence="8 9" id="KW-0012">Acyltransferase</keyword>
<evidence type="ECO:0000256" key="3">
    <source>
        <dbReference type="ARBA" id="ARBA00022475"/>
    </source>
</evidence>
<dbReference type="AlphaFoldDB" id="A0A077AZC6"/>
<evidence type="ECO:0000256" key="7">
    <source>
        <dbReference type="ARBA" id="ARBA00023136"/>
    </source>
</evidence>
<dbReference type="HAMAP" id="MF_01148">
    <property type="entry name" value="Lnt"/>
    <property type="match status" value="1"/>
</dbReference>
<dbReference type="GO" id="GO:0005886">
    <property type="term" value="C:plasma membrane"/>
    <property type="evidence" value="ECO:0007669"/>
    <property type="project" value="UniProtKB-SubCell"/>
</dbReference>
<evidence type="ECO:0000256" key="6">
    <source>
        <dbReference type="ARBA" id="ARBA00022989"/>
    </source>
</evidence>
<accession>A0A077AZC6</accession>
<comment type="subcellular location">
    <subcellularLocation>
        <location evidence="1 9">Cell membrane</location>
        <topology evidence="1 9">Multi-pass membrane protein</topology>
    </subcellularLocation>
</comment>
<comment type="catalytic activity">
    <reaction evidence="9">
        <text>N-terminal S-1,2-diacyl-sn-glyceryl-L-cysteinyl-[lipoprotein] + a glycerophospholipid = N-acyl-S-1,2-diacyl-sn-glyceryl-L-cysteinyl-[lipoprotein] + a 2-acyl-sn-glycero-3-phospholipid + H(+)</text>
        <dbReference type="Rhea" id="RHEA:48228"/>
        <dbReference type="Rhea" id="RHEA-COMP:14681"/>
        <dbReference type="Rhea" id="RHEA-COMP:14684"/>
        <dbReference type="ChEBI" id="CHEBI:15378"/>
        <dbReference type="ChEBI" id="CHEBI:136912"/>
        <dbReference type="ChEBI" id="CHEBI:140656"/>
        <dbReference type="ChEBI" id="CHEBI:140657"/>
        <dbReference type="ChEBI" id="CHEBI:140660"/>
        <dbReference type="EC" id="2.3.1.269"/>
    </reaction>
</comment>
<evidence type="ECO:0000256" key="1">
    <source>
        <dbReference type="ARBA" id="ARBA00004651"/>
    </source>
</evidence>
<dbReference type="STRING" id="91604.ID47_10220"/>
<evidence type="ECO:0000256" key="9">
    <source>
        <dbReference type="HAMAP-Rule" id="MF_01148"/>
    </source>
</evidence>
<organism evidence="11 12">
    <name type="scientific">Candidatus Odyssella acanthamoebae</name>
    <dbReference type="NCBI Taxonomy" id="91604"/>
    <lineage>
        <taxon>Bacteria</taxon>
        <taxon>Pseudomonadati</taxon>
        <taxon>Pseudomonadota</taxon>
        <taxon>Alphaproteobacteria</taxon>
        <taxon>Holosporales</taxon>
        <taxon>Candidatus Paracaedibacteraceae</taxon>
        <taxon>Candidatus Odyssella</taxon>
    </lineage>
</organism>
<dbReference type="Pfam" id="PF00795">
    <property type="entry name" value="CN_hydrolase"/>
    <property type="match status" value="1"/>
</dbReference>
<comment type="pathway">
    <text evidence="9">Protein modification; lipoprotein biosynthesis (N-acyl transfer).</text>
</comment>
<evidence type="ECO:0000256" key="8">
    <source>
        <dbReference type="ARBA" id="ARBA00023315"/>
    </source>
</evidence>
<dbReference type="InterPro" id="IPR003010">
    <property type="entry name" value="C-N_Hydrolase"/>
</dbReference>
<dbReference type="PANTHER" id="PTHR38686:SF1">
    <property type="entry name" value="APOLIPOPROTEIN N-ACYLTRANSFERASE"/>
    <property type="match status" value="1"/>
</dbReference>
<gene>
    <name evidence="9" type="primary">lnt</name>
    <name evidence="11" type="ORF">ID47_10220</name>
</gene>
<dbReference type="Pfam" id="PF20154">
    <property type="entry name" value="LNT_N"/>
    <property type="match status" value="1"/>
</dbReference>
<dbReference type="CDD" id="cd07571">
    <property type="entry name" value="ALP_N-acyl_transferase"/>
    <property type="match status" value="1"/>
</dbReference>
<keyword evidence="7 9" id="KW-0472">Membrane</keyword>
<feature type="transmembrane region" description="Helical" evidence="9">
    <location>
        <begin position="20"/>
        <end position="49"/>
    </location>
</feature>
<dbReference type="Gene3D" id="3.60.110.10">
    <property type="entry name" value="Carbon-nitrogen hydrolase"/>
    <property type="match status" value="1"/>
</dbReference>
<evidence type="ECO:0000259" key="10">
    <source>
        <dbReference type="PROSITE" id="PS50263"/>
    </source>
</evidence>
<dbReference type="GO" id="GO:0016410">
    <property type="term" value="F:N-acyltransferase activity"/>
    <property type="evidence" value="ECO:0007669"/>
    <property type="project" value="UniProtKB-UniRule"/>
</dbReference>
<evidence type="ECO:0000256" key="5">
    <source>
        <dbReference type="ARBA" id="ARBA00022692"/>
    </source>
</evidence>
<dbReference type="UniPathway" id="UPA00666"/>
<feature type="transmembrane region" description="Helical" evidence="9">
    <location>
        <begin position="187"/>
        <end position="204"/>
    </location>
</feature>
<comment type="similarity">
    <text evidence="2 9">Belongs to the CN hydrolase family. Apolipoprotein N-acyltransferase subfamily.</text>
</comment>
<sequence length="497" mass="55517">MYGILSTLTSFAGRYPRLAIFLFGGLASLSFAPFNCFPAGIFGFSGLLYCLTYPSWSNRPYFYGWWFGFGYFTIGLYWIANGLKTAGFWYLMPLGWFGLPAFLALFIAPVVGLSCTWMRPGLARCLLFTVLWSIAEYLRGHILTGFPWNLNGYTWPLEILQVSSIIGIYGLSLLTTLLFVSLASKNRTFVAGYIILFVGLYGWGHQRLTQFPTERTGINIRLVQAAIPQQLKWVAGHFEENFNKHLGLSMMEGERPLKAIIWAEASIPTFITDYPVLMGTLAAIAPPQGYMIVGGPRHGVDNQIYTSTLVVNTQGQLIASYDKFHLVPFGEYFPLRKIFPHVSKLTHGETDYTAGLQAQTLTVEGLPPFSPLICYEAIFPGAVVATPRPDWMLNQTNDAWYGYSSGPFQHLQIVRTRAVEEGIPLVRSANNGISAVVDASGRITEQLGLDAFGFIDFDLPKALPTPTLYSQYRDLAFFILIFALGLVSFIVRRRQHA</sequence>
<evidence type="ECO:0000313" key="12">
    <source>
        <dbReference type="Proteomes" id="UP000028926"/>
    </source>
</evidence>
<evidence type="ECO:0000256" key="4">
    <source>
        <dbReference type="ARBA" id="ARBA00022679"/>
    </source>
</evidence>
<dbReference type="RefSeq" id="WP_038466000.1">
    <property type="nucleotide sequence ID" value="NZ_CP008941.1"/>
</dbReference>
<keyword evidence="6 9" id="KW-1133">Transmembrane helix</keyword>
<evidence type="ECO:0000256" key="2">
    <source>
        <dbReference type="ARBA" id="ARBA00010065"/>
    </source>
</evidence>
<name>A0A077AZC6_9PROT</name>
<dbReference type="NCBIfam" id="TIGR00546">
    <property type="entry name" value="lnt"/>
    <property type="match status" value="1"/>
</dbReference>